<name>A0A3B1D6B9_9ZZZZ</name>
<feature type="transmembrane region" description="Helical" evidence="1">
    <location>
        <begin position="6"/>
        <end position="25"/>
    </location>
</feature>
<keyword evidence="1" id="KW-0812">Transmembrane</keyword>
<evidence type="ECO:0000256" key="1">
    <source>
        <dbReference type="SAM" id="Phobius"/>
    </source>
</evidence>
<proteinExistence type="predicted"/>
<reference evidence="2" key="1">
    <citation type="submission" date="2018-06" db="EMBL/GenBank/DDBJ databases">
        <authorList>
            <person name="Zhirakovskaya E."/>
        </authorList>
    </citation>
    <scope>NUCLEOTIDE SEQUENCE</scope>
</reference>
<evidence type="ECO:0000313" key="2">
    <source>
        <dbReference type="EMBL" id="VAX36242.1"/>
    </source>
</evidence>
<dbReference type="AlphaFoldDB" id="A0A3B1D6B9"/>
<keyword evidence="1" id="KW-0472">Membrane</keyword>
<protein>
    <submittedName>
        <fullName evidence="2">Uncharacterized protein</fullName>
    </submittedName>
</protein>
<keyword evidence="1" id="KW-1133">Transmembrane helix</keyword>
<sequence length="182" mass="20594">MWFTETALPPIILMSVISIGLLISFFNTKRGVLLIGSLLLWAASAGVYFVEQAIVTESEKVEQAVLDVATAFQQQEKQKTLSFFSDFASDERAFIESQFDKIEVQKDLRITAMQVTMENEKTAIADFRANGSVVVVGYGNSGRFPTRWKIRMLKEEAGWKIVKVTRLHPINGKEIGYMYKEN</sequence>
<organism evidence="2">
    <name type="scientific">hydrothermal vent metagenome</name>
    <dbReference type="NCBI Taxonomy" id="652676"/>
    <lineage>
        <taxon>unclassified sequences</taxon>
        <taxon>metagenomes</taxon>
        <taxon>ecological metagenomes</taxon>
    </lineage>
</organism>
<feature type="transmembrane region" description="Helical" evidence="1">
    <location>
        <begin position="32"/>
        <end position="50"/>
    </location>
</feature>
<gene>
    <name evidence="2" type="ORF">MNBD_PLANCTO02-3434</name>
</gene>
<dbReference type="EMBL" id="UOGL01000043">
    <property type="protein sequence ID" value="VAX36242.1"/>
    <property type="molecule type" value="Genomic_DNA"/>
</dbReference>
<accession>A0A3B1D6B9</accession>